<dbReference type="Gene3D" id="2.130.10.10">
    <property type="entry name" value="YVTN repeat-like/Quinoprotein amine dehydrogenase"/>
    <property type="match status" value="1"/>
</dbReference>
<organism evidence="6 7">
    <name type="scientific">Astathelohania contejeani</name>
    <dbReference type="NCBI Taxonomy" id="164912"/>
    <lineage>
        <taxon>Eukaryota</taxon>
        <taxon>Fungi</taxon>
        <taxon>Fungi incertae sedis</taxon>
        <taxon>Microsporidia</taxon>
        <taxon>Astathelohaniidae</taxon>
        <taxon>Astathelohania</taxon>
    </lineage>
</organism>
<evidence type="ECO:0000256" key="5">
    <source>
        <dbReference type="ARBA" id="ARBA00023242"/>
    </source>
</evidence>
<dbReference type="Pfam" id="PF00400">
    <property type="entry name" value="WD40"/>
    <property type="match status" value="1"/>
</dbReference>
<dbReference type="SUPFAM" id="SSF50978">
    <property type="entry name" value="WD40 repeat-like"/>
    <property type="match status" value="1"/>
</dbReference>
<dbReference type="InterPro" id="IPR037867">
    <property type="entry name" value="Swd2/WDR82"/>
</dbReference>
<name>A0ABQ7HWH2_9MICR</name>
<comment type="similarity">
    <text evidence="2">Belongs to the WD repeat SWD2 family.</text>
</comment>
<evidence type="ECO:0000256" key="4">
    <source>
        <dbReference type="ARBA" id="ARBA00022737"/>
    </source>
</evidence>
<dbReference type="InterPro" id="IPR036322">
    <property type="entry name" value="WD40_repeat_dom_sf"/>
</dbReference>
<sequence>MILTDNSFKNFNPSKVQKEKSVINCVRFSDDGSLLGTTTATTLKIFDPLTSKLQTCINIHSTKLFDFFFPNTIIHTADHNLKYLSIFDNHYIRNFKNHRSTIRSLSVSKRTNIILSTSKERVNIWDISVRNPIYTINCVNSVGCLSNLSTDFCVSVNNAMIKFFDLKQATFGPYYTIPLLSEIVSMEYTFDDRFVVVTTTTAYVFISTDKHEIYWTISMENRGRGCVTPDSRYFLCTSGAYIFVYDIIARKKLHSYKDHINEYGNIRFNPLYAQFVTGGSAVRYWLPKSDK</sequence>
<keyword evidence="4" id="KW-0677">Repeat</keyword>
<keyword evidence="7" id="KW-1185">Reference proteome</keyword>
<evidence type="ECO:0000256" key="1">
    <source>
        <dbReference type="ARBA" id="ARBA00004123"/>
    </source>
</evidence>
<evidence type="ECO:0000256" key="3">
    <source>
        <dbReference type="ARBA" id="ARBA00022574"/>
    </source>
</evidence>
<dbReference type="SMART" id="SM00320">
    <property type="entry name" value="WD40"/>
    <property type="match status" value="3"/>
</dbReference>
<evidence type="ECO:0000313" key="7">
    <source>
        <dbReference type="Proteomes" id="UP001516464"/>
    </source>
</evidence>
<evidence type="ECO:0000313" key="6">
    <source>
        <dbReference type="EMBL" id="KAF7682505.1"/>
    </source>
</evidence>
<proteinExistence type="inferred from homology"/>
<dbReference type="InterPro" id="IPR001680">
    <property type="entry name" value="WD40_rpt"/>
</dbReference>
<dbReference type="PANTHER" id="PTHR19861:SF0">
    <property type="entry name" value="WD REPEAT-CONTAINING PROTEIN 82"/>
    <property type="match status" value="1"/>
</dbReference>
<dbReference type="PANTHER" id="PTHR19861">
    <property type="entry name" value="WD40 REPEAT PROTEIN SWD2"/>
    <property type="match status" value="1"/>
</dbReference>
<protein>
    <submittedName>
        <fullName evidence="6">WD repeat-containing protein 82</fullName>
    </submittedName>
</protein>
<gene>
    <name evidence="6" type="primary">WDR82</name>
    <name evidence="6" type="ORF">TCON_2266</name>
</gene>
<dbReference type="InterPro" id="IPR015943">
    <property type="entry name" value="WD40/YVTN_repeat-like_dom_sf"/>
</dbReference>
<comment type="caution">
    <text evidence="6">The sequence shown here is derived from an EMBL/GenBank/DDBJ whole genome shotgun (WGS) entry which is preliminary data.</text>
</comment>
<accession>A0ABQ7HWH2</accession>
<keyword evidence="5" id="KW-0539">Nucleus</keyword>
<dbReference type="EMBL" id="SBIQ01000240">
    <property type="protein sequence ID" value="KAF7682505.1"/>
    <property type="molecule type" value="Genomic_DNA"/>
</dbReference>
<evidence type="ECO:0000256" key="2">
    <source>
        <dbReference type="ARBA" id="ARBA00005616"/>
    </source>
</evidence>
<comment type="subcellular location">
    <subcellularLocation>
        <location evidence="1">Nucleus</location>
    </subcellularLocation>
</comment>
<reference evidence="6 7" key="1">
    <citation type="submission" date="2019-01" db="EMBL/GenBank/DDBJ databases">
        <title>Genomes sequencing and comparative genomics of infectious freshwater microsporidia, Cucumispora dikerogammari and Thelohania contejeani.</title>
        <authorList>
            <person name="Cormier A."/>
            <person name="Giraud I."/>
            <person name="Wattier R."/>
            <person name="Teixeira M."/>
            <person name="Grandjean F."/>
            <person name="Rigaud T."/>
            <person name="Cordaux R."/>
        </authorList>
    </citation>
    <scope>NUCLEOTIDE SEQUENCE [LARGE SCALE GENOMIC DNA]</scope>
    <source>
        <strain evidence="6">T1</strain>
        <tissue evidence="6">Spores</tissue>
    </source>
</reference>
<keyword evidence="3" id="KW-0853">WD repeat</keyword>
<dbReference type="Proteomes" id="UP001516464">
    <property type="component" value="Unassembled WGS sequence"/>
</dbReference>